<dbReference type="Gene3D" id="2.60.120.620">
    <property type="entry name" value="q2cbj1_9rhob like domain"/>
    <property type="match status" value="1"/>
</dbReference>
<gene>
    <name evidence="2" type="ORF">Syn19_054</name>
</gene>
<evidence type="ECO:0000313" key="2">
    <source>
        <dbReference type="EMBL" id="ADO99503.1"/>
    </source>
</evidence>
<dbReference type="Proteomes" id="UP000006535">
    <property type="component" value="Segment"/>
</dbReference>
<evidence type="ECO:0000259" key="1">
    <source>
        <dbReference type="PROSITE" id="PS51471"/>
    </source>
</evidence>
<dbReference type="PROSITE" id="PS51471">
    <property type="entry name" value="FE2OG_OXY"/>
    <property type="match status" value="1"/>
</dbReference>
<dbReference type="SUPFAM" id="SSF51197">
    <property type="entry name" value="Clavaminate synthase-like"/>
    <property type="match status" value="1"/>
</dbReference>
<keyword evidence="3" id="KW-1185">Reference proteome</keyword>
<accession>E3SQ19</accession>
<dbReference type="GeneID" id="10328515"/>
<proteinExistence type="predicted"/>
<feature type="domain" description="Fe2OG dioxygenase" evidence="1">
    <location>
        <begin position="87"/>
        <end position="198"/>
    </location>
</feature>
<name>E3SQ19_9CAUD</name>
<organism evidence="2 3">
    <name type="scientific">Synechococcus phage Syn19</name>
    <dbReference type="NCBI Taxonomy" id="445684"/>
    <lineage>
        <taxon>Viruses</taxon>
        <taxon>Duplodnaviria</taxon>
        <taxon>Heunggongvirae</taxon>
        <taxon>Uroviricota</taxon>
        <taxon>Caudoviricetes</taxon>
        <taxon>Pantevenvirales</taxon>
        <taxon>Kyanoviridae</taxon>
        <taxon>Pontusvirus</taxon>
        <taxon>Pontusvirus syn19</taxon>
    </lineage>
</organism>
<dbReference type="KEGG" id="vg:10328515"/>
<dbReference type="InterPro" id="IPR012668">
    <property type="entry name" value="CHP02466"/>
</dbReference>
<dbReference type="RefSeq" id="YP_004323887.1">
    <property type="nucleotide sequence ID" value="NC_015286.1"/>
</dbReference>
<evidence type="ECO:0000313" key="3">
    <source>
        <dbReference type="Proteomes" id="UP000006535"/>
    </source>
</evidence>
<dbReference type="OrthoDB" id="12155at10239"/>
<dbReference type="EMBL" id="GU071106">
    <property type="protein sequence ID" value="ADO99503.1"/>
    <property type="molecule type" value="Genomic_DNA"/>
</dbReference>
<dbReference type="InterPro" id="IPR005123">
    <property type="entry name" value="Oxoglu/Fe-dep_dioxygenase_dom"/>
</dbReference>
<protein>
    <recommendedName>
        <fullName evidence="1">Fe2OG dioxygenase domain-containing protein</fullName>
    </recommendedName>
</protein>
<dbReference type="Pfam" id="PF13759">
    <property type="entry name" value="2OG-FeII_Oxy_5"/>
    <property type="match status" value="1"/>
</dbReference>
<sequence>MTIQVFNPKWYFQSRLGPRSQLIVDELFREYISNENNFHQPEDWNCIVQTSWSNKPDDSAPYGEWLDVIRPIFDKFIEEVGAKTDIEILPMNAWVNKYNPGDSQETHDHCDPSNNLSMVYFHTLNDDDGCVFKFVNSEHGHLTSQGLNVLNTPSQPMTVPDVKQGDVIIFPSHYLHLVSPHRGTKTRITISANFNLVPAQQPAQDAGQED</sequence>
<reference evidence="2 3" key="1">
    <citation type="journal article" date="2010" name="Environ. Microbiol.">
        <title>Genomic analysis of oceanic cyanobacterial myoviruses compared with T4-like myoviruses from diverse hosts and environments.</title>
        <authorList>
            <person name="Sullivan M.B."/>
            <person name="Huang K.H."/>
            <person name="Ignacio-Espinoza J.C."/>
            <person name="Berlin A.M."/>
            <person name="Kelly L."/>
            <person name="Weigele P.R."/>
            <person name="DeFrancesco A.S."/>
            <person name="Kern S.E."/>
            <person name="Thompson L.R."/>
            <person name="Young S."/>
            <person name="Yandava C."/>
            <person name="Fu R."/>
            <person name="Krastins B."/>
            <person name="Chase M."/>
            <person name="Sarracino D."/>
            <person name="Osburne M.S."/>
            <person name="Henn M.R."/>
            <person name="Chisholm S.W."/>
        </authorList>
    </citation>
    <scope>NUCLEOTIDE SEQUENCE [LARGE SCALE GENOMIC DNA]</scope>
    <source>
        <strain evidence="2">Syn19</strain>
    </source>
</reference>